<keyword evidence="2" id="KW-1185">Reference proteome</keyword>
<dbReference type="RefSeq" id="WP_057799066.1">
    <property type="nucleotide sequence ID" value="NZ_AZFM01000020.1"/>
</dbReference>
<gene>
    <name evidence="1" type="ORF">FC46_GL000741</name>
</gene>
<accession>A0A0R1U8J8</accession>
<dbReference type="PATRIC" id="fig|1423763.3.peg.747"/>
<dbReference type="STRING" id="1423763.FC46_GL000741"/>
<evidence type="ECO:0000313" key="2">
    <source>
        <dbReference type="Proteomes" id="UP000051036"/>
    </source>
</evidence>
<name>A0A0R1U8J8_9LACO</name>
<organism evidence="1 2">
    <name type="scientific">Lactobacillus kalixensis DSM 16043</name>
    <dbReference type="NCBI Taxonomy" id="1423763"/>
    <lineage>
        <taxon>Bacteria</taxon>
        <taxon>Bacillati</taxon>
        <taxon>Bacillota</taxon>
        <taxon>Bacilli</taxon>
        <taxon>Lactobacillales</taxon>
        <taxon>Lactobacillaceae</taxon>
        <taxon>Lactobacillus</taxon>
    </lineage>
</organism>
<dbReference type="Proteomes" id="UP000051036">
    <property type="component" value="Unassembled WGS sequence"/>
</dbReference>
<proteinExistence type="predicted"/>
<reference evidence="1 2" key="1">
    <citation type="journal article" date="2015" name="Genome Announc.">
        <title>Expanding the biotechnology potential of lactobacilli through comparative genomics of 213 strains and associated genera.</title>
        <authorList>
            <person name="Sun Z."/>
            <person name="Harris H.M."/>
            <person name="McCann A."/>
            <person name="Guo C."/>
            <person name="Argimon S."/>
            <person name="Zhang W."/>
            <person name="Yang X."/>
            <person name="Jeffery I.B."/>
            <person name="Cooney J.C."/>
            <person name="Kagawa T.F."/>
            <person name="Liu W."/>
            <person name="Song Y."/>
            <person name="Salvetti E."/>
            <person name="Wrobel A."/>
            <person name="Rasinkangas P."/>
            <person name="Parkhill J."/>
            <person name="Rea M.C."/>
            <person name="O'Sullivan O."/>
            <person name="Ritari J."/>
            <person name="Douillard F.P."/>
            <person name="Paul Ross R."/>
            <person name="Yang R."/>
            <person name="Briner A.E."/>
            <person name="Felis G.E."/>
            <person name="de Vos W.M."/>
            <person name="Barrangou R."/>
            <person name="Klaenhammer T.R."/>
            <person name="Caufield P.W."/>
            <person name="Cui Y."/>
            <person name="Zhang H."/>
            <person name="O'Toole P.W."/>
        </authorList>
    </citation>
    <scope>NUCLEOTIDE SEQUENCE [LARGE SCALE GENOMIC DNA]</scope>
    <source>
        <strain evidence="1 2">DSM 16043</strain>
    </source>
</reference>
<comment type="caution">
    <text evidence="1">The sequence shown here is derived from an EMBL/GenBank/DDBJ whole genome shotgun (WGS) entry which is preliminary data.</text>
</comment>
<dbReference type="EMBL" id="AZFM01000020">
    <property type="protein sequence ID" value="KRL89638.1"/>
    <property type="molecule type" value="Genomic_DNA"/>
</dbReference>
<evidence type="ECO:0000313" key="1">
    <source>
        <dbReference type="EMBL" id="KRL89638.1"/>
    </source>
</evidence>
<dbReference type="OrthoDB" id="2215248at2"/>
<evidence type="ECO:0008006" key="3">
    <source>
        <dbReference type="Google" id="ProtNLM"/>
    </source>
</evidence>
<dbReference type="AlphaFoldDB" id="A0A0R1U8J8"/>
<protein>
    <recommendedName>
        <fullName evidence="3">GNAT family acetyltransferase</fullName>
    </recommendedName>
</protein>
<sequence length="239" mass="28030">MTNSIEKINDKTYQISENGKNLGTITTYQNSFHNEYLYLRFNLNHFPSFSPFPEIIKSENKPLQVMIDSTEKELISFLTKNSFQLKRRCYSPKVSQHLLKNALPNHPVKITKFTSDDSIYEKCCEFLYDYYKKVHEAVSPLTSTKEEFFEEVPTKSGYFQVDQNNNIENLAFIEDNEIAYICSTNKETCLSFIQAVLKELFSKYQEIFFEADDTDWAATMLLDQFVVDRTDSFNTYLLN</sequence>